<dbReference type="GO" id="GO:0003964">
    <property type="term" value="F:RNA-directed DNA polymerase activity"/>
    <property type="evidence" value="ECO:0007669"/>
    <property type="project" value="UniProtKB-KW"/>
</dbReference>
<dbReference type="InterPro" id="IPR041373">
    <property type="entry name" value="RT_RNaseH"/>
</dbReference>
<dbReference type="Gene3D" id="3.10.10.10">
    <property type="entry name" value="HIV Type 1 Reverse Transcriptase, subunit A, domain 1"/>
    <property type="match status" value="1"/>
</dbReference>
<keyword evidence="5" id="KW-0255">Endonuclease</keyword>
<dbReference type="GO" id="GO:0004519">
    <property type="term" value="F:endonuclease activity"/>
    <property type="evidence" value="ECO:0007669"/>
    <property type="project" value="UniProtKB-KW"/>
</dbReference>
<dbReference type="InterPro" id="IPR000477">
    <property type="entry name" value="RT_dom"/>
</dbReference>
<evidence type="ECO:0000256" key="2">
    <source>
        <dbReference type="ARBA" id="ARBA00022679"/>
    </source>
</evidence>
<reference evidence="9" key="1">
    <citation type="submission" date="2023-07" db="EMBL/GenBank/DDBJ databases">
        <title>Chromosome-level genome assembly of Artemia franciscana.</title>
        <authorList>
            <person name="Jo E."/>
        </authorList>
    </citation>
    <scope>NUCLEOTIDE SEQUENCE</scope>
    <source>
        <tissue evidence="9">Whole body</tissue>
    </source>
</reference>
<evidence type="ECO:0000256" key="4">
    <source>
        <dbReference type="ARBA" id="ARBA00022722"/>
    </source>
</evidence>
<feature type="non-terminal residue" evidence="9">
    <location>
        <position position="900"/>
    </location>
</feature>
<dbReference type="Gene3D" id="4.10.60.10">
    <property type="entry name" value="Zinc finger, CCHC-type"/>
    <property type="match status" value="1"/>
</dbReference>
<dbReference type="AlphaFoldDB" id="A0AA88L6C5"/>
<evidence type="ECO:0000259" key="8">
    <source>
        <dbReference type="PROSITE" id="PS50878"/>
    </source>
</evidence>
<dbReference type="GO" id="GO:0016787">
    <property type="term" value="F:hydrolase activity"/>
    <property type="evidence" value="ECO:0007669"/>
    <property type="project" value="UniProtKB-KW"/>
</dbReference>
<evidence type="ECO:0000256" key="6">
    <source>
        <dbReference type="ARBA" id="ARBA00022801"/>
    </source>
</evidence>
<evidence type="ECO:0000313" key="10">
    <source>
        <dbReference type="Proteomes" id="UP001187531"/>
    </source>
</evidence>
<accession>A0AA88L6C5</accession>
<keyword evidence="10" id="KW-1185">Reference proteome</keyword>
<evidence type="ECO:0000313" key="9">
    <source>
        <dbReference type="EMBL" id="KAK2714539.1"/>
    </source>
</evidence>
<evidence type="ECO:0000256" key="1">
    <source>
        <dbReference type="ARBA" id="ARBA00012493"/>
    </source>
</evidence>
<dbReference type="PANTHER" id="PTHR37984">
    <property type="entry name" value="PROTEIN CBG26694"/>
    <property type="match status" value="1"/>
</dbReference>
<name>A0AA88L6C5_ARTSF</name>
<dbReference type="Proteomes" id="UP001187531">
    <property type="component" value="Unassembled WGS sequence"/>
</dbReference>
<evidence type="ECO:0000256" key="3">
    <source>
        <dbReference type="ARBA" id="ARBA00022695"/>
    </source>
</evidence>
<gene>
    <name evidence="9" type="ORF">QYM36_008935</name>
</gene>
<organism evidence="9 10">
    <name type="scientific">Artemia franciscana</name>
    <name type="common">Brine shrimp</name>
    <name type="synonym">Artemia sanfranciscana</name>
    <dbReference type="NCBI Taxonomy" id="6661"/>
    <lineage>
        <taxon>Eukaryota</taxon>
        <taxon>Metazoa</taxon>
        <taxon>Ecdysozoa</taxon>
        <taxon>Arthropoda</taxon>
        <taxon>Crustacea</taxon>
        <taxon>Branchiopoda</taxon>
        <taxon>Anostraca</taxon>
        <taxon>Artemiidae</taxon>
        <taxon>Artemia</taxon>
    </lineage>
</organism>
<dbReference type="InterPro" id="IPR043502">
    <property type="entry name" value="DNA/RNA_pol_sf"/>
</dbReference>
<dbReference type="FunFam" id="3.30.70.270:FF:000020">
    <property type="entry name" value="Transposon Tf2-6 polyprotein-like Protein"/>
    <property type="match status" value="1"/>
</dbReference>
<evidence type="ECO:0000256" key="7">
    <source>
        <dbReference type="ARBA" id="ARBA00022918"/>
    </source>
</evidence>
<proteinExistence type="predicted"/>
<dbReference type="SUPFAM" id="SSF56672">
    <property type="entry name" value="DNA/RNA polymerases"/>
    <property type="match status" value="1"/>
</dbReference>
<dbReference type="PROSITE" id="PS50878">
    <property type="entry name" value="RT_POL"/>
    <property type="match status" value="1"/>
</dbReference>
<feature type="domain" description="Reverse transcriptase" evidence="8">
    <location>
        <begin position="447"/>
        <end position="627"/>
    </location>
</feature>
<keyword evidence="2" id="KW-0808">Transferase</keyword>
<dbReference type="CDD" id="cd01647">
    <property type="entry name" value="RT_LTR"/>
    <property type="match status" value="1"/>
</dbReference>
<dbReference type="PANTHER" id="PTHR37984:SF5">
    <property type="entry name" value="PROTEIN NYNRIN-LIKE"/>
    <property type="match status" value="1"/>
</dbReference>
<comment type="caution">
    <text evidence="9">The sequence shown here is derived from an EMBL/GenBank/DDBJ whole genome shotgun (WGS) entry which is preliminary data.</text>
</comment>
<keyword evidence="7" id="KW-0695">RNA-directed DNA polymerase</keyword>
<dbReference type="Gene3D" id="3.30.70.270">
    <property type="match status" value="2"/>
</dbReference>
<sequence>MDPSTPSPFIDWNQPNLKDAWTRFSKHVELMFSGPLNGKSNAVKCSYLLIWVGEKGRDIFSTFVVPDGSENNPTEYLRLFKNHVEPSSNPIFKCFKFHKQNQKEFETIEQYITDLKLVAQSCSYSQQDEMVRDQLIFGLKNDRLRERLLAEGGSLTLDRAVLICRTFQETQAQLQTMHNEAKQTLKQEVDAVGRRVTDSRANKDCYFCGGPYSNEHRCPAKEKKCSKCGRLNHFAHACRSKSVHNIQHDRLMVVEDCAATSEFFIDSIDSAAESSTIATIRLVEQNTRVNLKIDTGTEVNVLPSQIYSMLNPQPSMLNTSDTLTSYCGGKLKVLGTCNLKLQRKDNQDPEVHKFYIVSTAKQPLLCKNSSVSLGLIKFLNEVTKKPDQTVDRILSEYEDVFQGIGKLEGKCHIYLKENCQPTVQPPKRIPISMQDRFKAELSRLETLGVIEKISKPTEWVNSIVIVEKPNGSLCLCLDPRNLNKCIKRPHHPIPTFDDVAIKCANSKKFSKLDARHGYWSMELDDESANLTAFNTAFGRFHFRRYPFGLNCAQDDFQRKMEEIFAELIETAGLGLLIDDIVVHGATDEEHDTNLEKTLQVTREKGVHFNREKCIFGKTEIPYFGHILTLEGIKPDPNKILAIRKMPKPKGPEELQSLLGMVNYLGKYIPNLSTLNHPLRVLSKEHRTDGSFQWTSEHNKAFANVKNSICENLKYFNPTSEDVVLKVDALQHGLGATLTCDGRICAFASRLLSSAKQKYSQIEKEALAIAFACKHFHQCVYGWPVKVLSDHKPLESILSQGISVAPPRLQRLMLQIQPYNLSVEHVPGTSIPVADALSRLPLPEMDTEFEQETEVFVHTLFKNVLMSDSRLLCIKSSTESDPELSSLTSTIITGWPETRSS</sequence>
<keyword evidence="4" id="KW-0540">Nuclease</keyword>
<dbReference type="CDD" id="cd09274">
    <property type="entry name" value="RNase_HI_RT_Ty3"/>
    <property type="match status" value="1"/>
</dbReference>
<protein>
    <recommendedName>
        <fullName evidence="1">RNA-directed DNA polymerase</fullName>
        <ecNumber evidence="1">2.7.7.49</ecNumber>
    </recommendedName>
</protein>
<keyword evidence="3" id="KW-0548">Nucleotidyltransferase</keyword>
<dbReference type="Pfam" id="PF00078">
    <property type="entry name" value="RVT_1"/>
    <property type="match status" value="1"/>
</dbReference>
<dbReference type="Pfam" id="PF17917">
    <property type="entry name" value="RT_RNaseH"/>
    <property type="match status" value="1"/>
</dbReference>
<dbReference type="InterPro" id="IPR050951">
    <property type="entry name" value="Retrovirus_Pol_polyprotein"/>
</dbReference>
<keyword evidence="6" id="KW-0378">Hydrolase</keyword>
<dbReference type="EC" id="2.7.7.49" evidence="1"/>
<evidence type="ECO:0000256" key="5">
    <source>
        <dbReference type="ARBA" id="ARBA00022759"/>
    </source>
</evidence>
<dbReference type="InterPro" id="IPR043128">
    <property type="entry name" value="Rev_trsase/Diguanyl_cyclase"/>
</dbReference>
<dbReference type="EMBL" id="JAVRJZ010000013">
    <property type="protein sequence ID" value="KAK2714539.1"/>
    <property type="molecule type" value="Genomic_DNA"/>
</dbReference>